<evidence type="ECO:0000256" key="10">
    <source>
        <dbReference type="SAM" id="Phobius"/>
    </source>
</evidence>
<accession>A0A8D8TJ08</accession>
<keyword evidence="10" id="KW-0812">Transmembrane</keyword>
<dbReference type="CDD" id="cd11054">
    <property type="entry name" value="CYP24A1-like"/>
    <property type="match status" value="1"/>
</dbReference>
<dbReference type="GO" id="GO:0005506">
    <property type="term" value="F:iron ion binding"/>
    <property type="evidence" value="ECO:0007669"/>
    <property type="project" value="InterPro"/>
</dbReference>
<comment type="similarity">
    <text evidence="2 9">Belongs to the cytochrome P450 family.</text>
</comment>
<dbReference type="GO" id="GO:0016705">
    <property type="term" value="F:oxidoreductase activity, acting on paired donors, with incorporation or reduction of molecular oxygen"/>
    <property type="evidence" value="ECO:0007669"/>
    <property type="project" value="InterPro"/>
</dbReference>
<dbReference type="PANTHER" id="PTHR24279">
    <property type="entry name" value="CYTOCHROME P450"/>
    <property type="match status" value="1"/>
</dbReference>
<dbReference type="PANTHER" id="PTHR24279:SF120">
    <property type="entry name" value="CYTOCHROME P450"/>
    <property type="match status" value="1"/>
</dbReference>
<protein>
    <submittedName>
        <fullName evidence="11">Ecdysone 20-monooxygenase</fullName>
    </submittedName>
</protein>
<dbReference type="SUPFAM" id="SSF48264">
    <property type="entry name" value="Cytochrome P450"/>
    <property type="match status" value="1"/>
</dbReference>
<sequence>MEDLKKVTLGGAVITLLLLVKLSQVSYTSAYYLALFLCFAVCAYLFKAYQHPGIPELTFDVLHQIPGPISIPYFGNRWMYYSWFGSYKLNKLHEAYQDLFKRFGEIFREEYLWNYPIVNISNRNDLFTVLNGSARSKYPLRPPNEVTSYYRKSRPDRYTNLGLVNEQGELWHSLRTVLTPELTSARTMNHFLPELNRVSESFISLIRHHSDKHYTVACFEALANRMGLESVVTLILGRRLGFLSEDDVDPTTVKLAVAVRDQFLASRDTFYGLPVWKLFPTRAYKKLIESEETIYSIVSSYVDEAIADEDDHNVKTVFRSIMNAPGLDIRDKKAAIIDFIAAGIKTFGNTLVFLLYLLAKNPACQEKIYEEISNMAGSMQDFTLNMIQSAKYLRACIEESFRLLPTAPLIARISETNMTLSGYQVPTGSVLLCHTWQACLNENNFPQAATFMPERWMKEKKAEKENHFLVTPFGVGRRMCPAKRFTELELKVCVANIIREFRVEFDGTLELEFEFLLAPTSPTAIIFKPR</sequence>
<keyword evidence="4 8" id="KW-0479">Metal-binding</keyword>
<reference evidence="11" key="1">
    <citation type="submission" date="2021-05" db="EMBL/GenBank/DDBJ databases">
        <authorList>
            <person name="Alioto T."/>
            <person name="Alioto T."/>
            <person name="Gomez Garrido J."/>
        </authorList>
    </citation>
    <scope>NUCLEOTIDE SEQUENCE</scope>
</reference>
<dbReference type="InterPro" id="IPR036396">
    <property type="entry name" value="Cyt_P450_sf"/>
</dbReference>
<name>A0A8D8TJ08_9HEMI</name>
<dbReference type="PRINTS" id="PR00463">
    <property type="entry name" value="EP450I"/>
</dbReference>
<feature type="binding site" description="axial binding residue" evidence="8">
    <location>
        <position position="480"/>
    </location>
    <ligand>
        <name>heme</name>
        <dbReference type="ChEBI" id="CHEBI:30413"/>
    </ligand>
    <ligandPart>
        <name>Fe</name>
        <dbReference type="ChEBI" id="CHEBI:18248"/>
    </ligandPart>
</feature>
<dbReference type="GO" id="GO:0004497">
    <property type="term" value="F:monooxygenase activity"/>
    <property type="evidence" value="ECO:0007669"/>
    <property type="project" value="UniProtKB-KW"/>
</dbReference>
<evidence type="ECO:0000313" key="11">
    <source>
        <dbReference type="EMBL" id="CAG6686985.1"/>
    </source>
</evidence>
<dbReference type="Pfam" id="PF00067">
    <property type="entry name" value="p450"/>
    <property type="match status" value="1"/>
</dbReference>
<dbReference type="Gene3D" id="1.10.630.10">
    <property type="entry name" value="Cytochrome P450"/>
    <property type="match status" value="1"/>
</dbReference>
<dbReference type="PROSITE" id="PS00086">
    <property type="entry name" value="CYTOCHROME_P450"/>
    <property type="match status" value="1"/>
</dbReference>
<evidence type="ECO:0000256" key="4">
    <source>
        <dbReference type="ARBA" id="ARBA00022723"/>
    </source>
</evidence>
<dbReference type="EMBL" id="HBUF01279269">
    <property type="protein sequence ID" value="CAG6686985.1"/>
    <property type="molecule type" value="Transcribed_RNA"/>
</dbReference>
<proteinExistence type="inferred from homology"/>
<evidence type="ECO:0000256" key="5">
    <source>
        <dbReference type="ARBA" id="ARBA00023002"/>
    </source>
</evidence>
<organism evidence="11">
    <name type="scientific">Cacopsylla melanoneura</name>
    <dbReference type="NCBI Taxonomy" id="428564"/>
    <lineage>
        <taxon>Eukaryota</taxon>
        <taxon>Metazoa</taxon>
        <taxon>Ecdysozoa</taxon>
        <taxon>Arthropoda</taxon>
        <taxon>Hexapoda</taxon>
        <taxon>Insecta</taxon>
        <taxon>Pterygota</taxon>
        <taxon>Neoptera</taxon>
        <taxon>Paraneoptera</taxon>
        <taxon>Hemiptera</taxon>
        <taxon>Sternorrhyncha</taxon>
        <taxon>Psylloidea</taxon>
        <taxon>Psyllidae</taxon>
        <taxon>Psyllinae</taxon>
        <taxon>Cacopsylla</taxon>
    </lineage>
</organism>
<keyword evidence="10" id="KW-1133">Transmembrane helix</keyword>
<dbReference type="InterPro" id="IPR002401">
    <property type="entry name" value="Cyt_P450_E_grp-I"/>
</dbReference>
<dbReference type="PRINTS" id="PR00385">
    <property type="entry name" value="P450"/>
</dbReference>
<keyword evidence="7 9" id="KW-0503">Monooxygenase</keyword>
<evidence type="ECO:0000256" key="7">
    <source>
        <dbReference type="ARBA" id="ARBA00023033"/>
    </source>
</evidence>
<keyword evidence="5 9" id="KW-0560">Oxidoreductase</keyword>
<dbReference type="InterPro" id="IPR050479">
    <property type="entry name" value="CYP11_CYP27_families"/>
</dbReference>
<dbReference type="AlphaFoldDB" id="A0A8D8TJ08"/>
<evidence type="ECO:0000256" key="1">
    <source>
        <dbReference type="ARBA" id="ARBA00001971"/>
    </source>
</evidence>
<keyword evidence="3 8" id="KW-0349">Heme</keyword>
<evidence type="ECO:0000256" key="6">
    <source>
        <dbReference type="ARBA" id="ARBA00023004"/>
    </source>
</evidence>
<dbReference type="GO" id="GO:0020037">
    <property type="term" value="F:heme binding"/>
    <property type="evidence" value="ECO:0007669"/>
    <property type="project" value="InterPro"/>
</dbReference>
<evidence type="ECO:0000256" key="3">
    <source>
        <dbReference type="ARBA" id="ARBA00022617"/>
    </source>
</evidence>
<keyword evidence="6 8" id="KW-0408">Iron</keyword>
<feature type="transmembrane region" description="Helical" evidence="10">
    <location>
        <begin position="7"/>
        <end position="23"/>
    </location>
</feature>
<evidence type="ECO:0000256" key="9">
    <source>
        <dbReference type="RuleBase" id="RU000461"/>
    </source>
</evidence>
<keyword evidence="10" id="KW-0472">Membrane</keyword>
<evidence type="ECO:0000256" key="8">
    <source>
        <dbReference type="PIRSR" id="PIRSR602401-1"/>
    </source>
</evidence>
<dbReference type="InterPro" id="IPR017972">
    <property type="entry name" value="Cyt_P450_CS"/>
</dbReference>
<evidence type="ECO:0000256" key="2">
    <source>
        <dbReference type="ARBA" id="ARBA00010617"/>
    </source>
</evidence>
<dbReference type="InterPro" id="IPR001128">
    <property type="entry name" value="Cyt_P450"/>
</dbReference>
<dbReference type="FunFam" id="1.10.630.10:FF:000006">
    <property type="entry name" value="Cytochrome P450 302a1, mitochondrial"/>
    <property type="match status" value="1"/>
</dbReference>
<comment type="cofactor">
    <cofactor evidence="1 8">
        <name>heme</name>
        <dbReference type="ChEBI" id="CHEBI:30413"/>
    </cofactor>
</comment>